<protein>
    <submittedName>
        <fullName evidence="1">Uncharacterized protein</fullName>
    </submittedName>
</protein>
<dbReference type="EMBL" id="CP061800">
    <property type="protein sequence ID" value="QTA91961.1"/>
    <property type="molecule type" value="Genomic_DNA"/>
</dbReference>
<reference evidence="1" key="1">
    <citation type="journal article" date="2021" name="Microb. Physiol.">
        <title>Proteogenomic Insights into the Physiology of Marine, Sulfate-Reducing, Filamentous Desulfonema limicola and Desulfonema magnum.</title>
        <authorList>
            <person name="Schnaars V."/>
            <person name="Wohlbrand L."/>
            <person name="Scheve S."/>
            <person name="Hinrichs C."/>
            <person name="Reinhardt R."/>
            <person name="Rabus R."/>
        </authorList>
    </citation>
    <scope>NUCLEOTIDE SEQUENCE</scope>
    <source>
        <strain evidence="1">4be13</strain>
    </source>
</reference>
<dbReference type="KEGG" id="dmm:dnm_080340"/>
<dbReference type="Proteomes" id="UP000663722">
    <property type="component" value="Chromosome"/>
</dbReference>
<dbReference type="AlphaFoldDB" id="A0A975GSD7"/>
<organism evidence="1 2">
    <name type="scientific">Desulfonema magnum</name>
    <dbReference type="NCBI Taxonomy" id="45655"/>
    <lineage>
        <taxon>Bacteria</taxon>
        <taxon>Pseudomonadati</taxon>
        <taxon>Thermodesulfobacteriota</taxon>
        <taxon>Desulfobacteria</taxon>
        <taxon>Desulfobacterales</taxon>
        <taxon>Desulfococcaceae</taxon>
        <taxon>Desulfonema</taxon>
    </lineage>
</organism>
<sequence>MTLRSIKSSGFNPFHLPKEQGTILYMTRSGAQQLFQSLSSPEGAGNQFPFVHVFFDEIKFQSLSSPEGAGNLRLRPLPKSDSDSFNPFHLPKEQGTAVRRMIWRTKISFNPFHLPKEQGT</sequence>
<evidence type="ECO:0000313" key="2">
    <source>
        <dbReference type="Proteomes" id="UP000663722"/>
    </source>
</evidence>
<name>A0A975GSD7_9BACT</name>
<evidence type="ECO:0000313" key="1">
    <source>
        <dbReference type="EMBL" id="QTA91961.1"/>
    </source>
</evidence>
<gene>
    <name evidence="1" type="ORF">dnm_080340</name>
</gene>
<accession>A0A975GSD7</accession>
<keyword evidence="2" id="KW-1185">Reference proteome</keyword>
<proteinExistence type="predicted"/>